<accession>A0AB38T6F1</accession>
<evidence type="ECO:0008006" key="4">
    <source>
        <dbReference type="Google" id="ProtNLM"/>
    </source>
</evidence>
<name>A0AB38T6F1_9HYPH</name>
<dbReference type="EMBL" id="CP088147">
    <property type="protein sequence ID" value="UTU50520.1"/>
    <property type="molecule type" value="Genomic_DNA"/>
</dbReference>
<keyword evidence="3" id="KW-1185">Reference proteome</keyword>
<dbReference type="RefSeq" id="WP_024505762.1">
    <property type="nucleotide sequence ID" value="NZ_CP015062.1"/>
</dbReference>
<evidence type="ECO:0000313" key="3">
    <source>
        <dbReference type="Proteomes" id="UP001060070"/>
    </source>
</evidence>
<organism evidence="2 3">
    <name type="scientific">Mesorhizobium ciceri</name>
    <dbReference type="NCBI Taxonomy" id="39645"/>
    <lineage>
        <taxon>Bacteria</taxon>
        <taxon>Pseudomonadati</taxon>
        <taxon>Pseudomonadota</taxon>
        <taxon>Alphaproteobacteria</taxon>
        <taxon>Hyphomicrobiales</taxon>
        <taxon>Phyllobacteriaceae</taxon>
        <taxon>Mesorhizobium</taxon>
    </lineage>
</organism>
<evidence type="ECO:0000256" key="1">
    <source>
        <dbReference type="SAM" id="SignalP"/>
    </source>
</evidence>
<gene>
    <name evidence="2" type="ORF">LRP29_23980</name>
</gene>
<feature type="signal peptide" evidence="1">
    <location>
        <begin position="1"/>
        <end position="18"/>
    </location>
</feature>
<dbReference type="AlphaFoldDB" id="A0AB38T6F1"/>
<dbReference type="GeneID" id="91560601"/>
<sequence length="118" mass="13088">MRALVFIGFLMFVTFLVGCTTDKGNASQTQTAEDKAQCTGFGFKQGTDAFANCMMKLSSQRQGQQPQDHDALLRRYKSLSMARRGDDRYPVCSASDMDNELDTSANKWIGPNCQMAPD</sequence>
<reference evidence="2 3" key="1">
    <citation type="journal article" date="2022" name="Microbiol. Resour. Announc.">
        <title>Complete Genome Sequence of Mesorhizobium ciceri Strain R30, a Rhizobium Used as a Commercial Inoculant for Chickpea in Argentina.</title>
        <authorList>
            <person name="Foresto E."/>
            <person name="Revale S."/>
            <person name="Primo E."/>
            <person name="Nievas F."/>
            <person name="Carezzano E."/>
            <person name="Puente M."/>
            <person name="Alzari P."/>
            <person name="Mart M."/>
            <person name="Ben-Assaya M."/>
            <person name="Mornico D."/>
            <person name="Santoro M."/>
            <person name="Mart F."/>
            <person name="Giordano W."/>
            <person name="Bogino P."/>
        </authorList>
    </citation>
    <scope>NUCLEOTIDE SEQUENCE [LARGE SCALE GENOMIC DNA]</scope>
    <source>
        <strain evidence="2 3">R30</strain>
    </source>
</reference>
<protein>
    <recommendedName>
        <fullName evidence="4">Lipoprotein</fullName>
    </recommendedName>
</protein>
<dbReference type="PROSITE" id="PS51257">
    <property type="entry name" value="PROKAR_LIPOPROTEIN"/>
    <property type="match status" value="1"/>
</dbReference>
<dbReference type="Proteomes" id="UP001060070">
    <property type="component" value="Chromosome"/>
</dbReference>
<feature type="chain" id="PRO_5044241436" description="Lipoprotein" evidence="1">
    <location>
        <begin position="19"/>
        <end position="118"/>
    </location>
</feature>
<evidence type="ECO:0000313" key="2">
    <source>
        <dbReference type="EMBL" id="UTU50520.1"/>
    </source>
</evidence>
<proteinExistence type="predicted"/>
<keyword evidence="1" id="KW-0732">Signal</keyword>
<dbReference type="KEGG" id="mcic:A4R28_04465"/>